<evidence type="ECO:0000313" key="2">
    <source>
        <dbReference type="EMBL" id="GGI07027.1"/>
    </source>
</evidence>
<sequence>MPVRIEGGTVGDRSARPAGRHGIATGGSSPAGGYRDLARPRPENCLMKIDKDQITDMLKQRGDDQQAQQADKELPQQVDTEDEQDQNLLQKFGIDPQALAKQFLGGKGIPGM</sequence>
<evidence type="ECO:0000256" key="1">
    <source>
        <dbReference type="SAM" id="MobiDB-lite"/>
    </source>
</evidence>
<reference evidence="2" key="1">
    <citation type="journal article" date="2014" name="Int. J. Syst. Evol. Microbiol.">
        <title>Complete genome sequence of Corynebacterium casei LMG S-19264T (=DSM 44701T), isolated from a smear-ripened cheese.</title>
        <authorList>
            <consortium name="US DOE Joint Genome Institute (JGI-PGF)"/>
            <person name="Walter F."/>
            <person name="Albersmeier A."/>
            <person name="Kalinowski J."/>
            <person name="Ruckert C."/>
        </authorList>
    </citation>
    <scope>NUCLEOTIDE SEQUENCE</scope>
    <source>
        <strain evidence="2">CGMCC 1.14988</strain>
    </source>
</reference>
<dbReference type="Proteomes" id="UP000650511">
    <property type="component" value="Unassembled WGS sequence"/>
</dbReference>
<feature type="region of interest" description="Disordered" evidence="1">
    <location>
        <begin position="60"/>
        <end position="83"/>
    </location>
</feature>
<evidence type="ECO:0000313" key="3">
    <source>
        <dbReference type="Proteomes" id="UP000650511"/>
    </source>
</evidence>
<keyword evidence="3" id="KW-1185">Reference proteome</keyword>
<protein>
    <submittedName>
        <fullName evidence="2">Uncharacterized protein</fullName>
    </submittedName>
</protein>
<gene>
    <name evidence="2" type="ORF">GCM10011354_22040</name>
</gene>
<comment type="caution">
    <text evidence="2">The sequence shown here is derived from an EMBL/GenBank/DDBJ whole genome shotgun (WGS) entry which is preliminary data.</text>
</comment>
<dbReference type="AlphaFoldDB" id="A0A8J3AFQ5"/>
<name>A0A8J3AFQ5_9ACTN</name>
<proteinExistence type="predicted"/>
<organism evidence="2 3">
    <name type="scientific">Egicoccus halophilus</name>
    <dbReference type="NCBI Taxonomy" id="1670830"/>
    <lineage>
        <taxon>Bacteria</taxon>
        <taxon>Bacillati</taxon>
        <taxon>Actinomycetota</taxon>
        <taxon>Nitriliruptoria</taxon>
        <taxon>Egicoccales</taxon>
        <taxon>Egicoccaceae</taxon>
        <taxon>Egicoccus</taxon>
    </lineage>
</organism>
<feature type="region of interest" description="Disordered" evidence="1">
    <location>
        <begin position="1"/>
        <end position="44"/>
    </location>
</feature>
<accession>A0A8J3AFQ5</accession>
<reference evidence="2" key="2">
    <citation type="submission" date="2020-09" db="EMBL/GenBank/DDBJ databases">
        <authorList>
            <person name="Sun Q."/>
            <person name="Zhou Y."/>
        </authorList>
    </citation>
    <scope>NUCLEOTIDE SEQUENCE</scope>
    <source>
        <strain evidence="2">CGMCC 1.14988</strain>
    </source>
</reference>
<dbReference type="EMBL" id="BMHA01000007">
    <property type="protein sequence ID" value="GGI07027.1"/>
    <property type="molecule type" value="Genomic_DNA"/>
</dbReference>
<feature type="compositionally biased region" description="Basic and acidic residues" evidence="1">
    <location>
        <begin position="60"/>
        <end position="74"/>
    </location>
</feature>